<feature type="region of interest" description="Disordered" evidence="1">
    <location>
        <begin position="1"/>
        <end position="28"/>
    </location>
</feature>
<protein>
    <submittedName>
        <fullName evidence="2">Uncharacterized protein</fullName>
    </submittedName>
</protein>
<evidence type="ECO:0000256" key="1">
    <source>
        <dbReference type="SAM" id="MobiDB-lite"/>
    </source>
</evidence>
<proteinExistence type="predicted"/>
<evidence type="ECO:0000313" key="3">
    <source>
        <dbReference type="Proteomes" id="UP001497516"/>
    </source>
</evidence>
<organism evidence="2 3">
    <name type="scientific">Linum trigynum</name>
    <dbReference type="NCBI Taxonomy" id="586398"/>
    <lineage>
        <taxon>Eukaryota</taxon>
        <taxon>Viridiplantae</taxon>
        <taxon>Streptophyta</taxon>
        <taxon>Embryophyta</taxon>
        <taxon>Tracheophyta</taxon>
        <taxon>Spermatophyta</taxon>
        <taxon>Magnoliopsida</taxon>
        <taxon>eudicotyledons</taxon>
        <taxon>Gunneridae</taxon>
        <taxon>Pentapetalae</taxon>
        <taxon>rosids</taxon>
        <taxon>fabids</taxon>
        <taxon>Malpighiales</taxon>
        <taxon>Linaceae</taxon>
        <taxon>Linum</taxon>
    </lineage>
</organism>
<gene>
    <name evidence="2" type="ORF">LTRI10_LOCUS18280</name>
</gene>
<keyword evidence="3" id="KW-1185">Reference proteome</keyword>
<name>A0AAV2DSM6_9ROSI</name>
<evidence type="ECO:0000313" key="2">
    <source>
        <dbReference type="EMBL" id="CAL1376557.1"/>
    </source>
</evidence>
<dbReference type="Proteomes" id="UP001497516">
    <property type="component" value="Chromosome 3"/>
</dbReference>
<dbReference type="EMBL" id="OZ034816">
    <property type="protein sequence ID" value="CAL1376557.1"/>
    <property type="molecule type" value="Genomic_DNA"/>
</dbReference>
<reference evidence="2 3" key="1">
    <citation type="submission" date="2024-04" db="EMBL/GenBank/DDBJ databases">
        <authorList>
            <person name="Fracassetti M."/>
        </authorList>
    </citation>
    <scope>NUCLEOTIDE SEQUENCE [LARGE SCALE GENOMIC DNA]</scope>
</reference>
<dbReference type="AlphaFoldDB" id="A0AAV2DSM6"/>
<accession>A0AAV2DSM6</accession>
<sequence length="72" mass="7874">MRGRRREGRPPGVVGSPEPRRVKSSVVEESSFVRDSRVVVARSGSARRGAWTAGELGTGERWRHILGMEDGG</sequence>